<sequence>MFNLHIFLRLTRQHMHVRVEDCRSCFWGIGDKSNLKVLCSPLSLSDLSTSKGKGKEENAGDYLRDCGAGSCVISICIYFTFVGF</sequence>
<name>A0AAP0E9B0_9MAGN</name>
<organism evidence="1 2">
    <name type="scientific">Stephania cephalantha</name>
    <dbReference type="NCBI Taxonomy" id="152367"/>
    <lineage>
        <taxon>Eukaryota</taxon>
        <taxon>Viridiplantae</taxon>
        <taxon>Streptophyta</taxon>
        <taxon>Embryophyta</taxon>
        <taxon>Tracheophyta</taxon>
        <taxon>Spermatophyta</taxon>
        <taxon>Magnoliopsida</taxon>
        <taxon>Ranunculales</taxon>
        <taxon>Menispermaceae</taxon>
        <taxon>Menispermoideae</taxon>
        <taxon>Cissampelideae</taxon>
        <taxon>Stephania</taxon>
    </lineage>
</organism>
<evidence type="ECO:0000313" key="2">
    <source>
        <dbReference type="Proteomes" id="UP001419268"/>
    </source>
</evidence>
<accession>A0AAP0E9B0</accession>
<dbReference type="EMBL" id="JBBNAG010000012">
    <property type="protein sequence ID" value="KAK9089031.1"/>
    <property type="molecule type" value="Genomic_DNA"/>
</dbReference>
<keyword evidence="2" id="KW-1185">Reference proteome</keyword>
<proteinExistence type="predicted"/>
<dbReference type="Proteomes" id="UP001419268">
    <property type="component" value="Unassembled WGS sequence"/>
</dbReference>
<comment type="caution">
    <text evidence="1">The sequence shown here is derived from an EMBL/GenBank/DDBJ whole genome shotgun (WGS) entry which is preliminary data.</text>
</comment>
<gene>
    <name evidence="1" type="ORF">Scep_028113</name>
</gene>
<evidence type="ECO:0000313" key="1">
    <source>
        <dbReference type="EMBL" id="KAK9089031.1"/>
    </source>
</evidence>
<protein>
    <submittedName>
        <fullName evidence="1">Uncharacterized protein</fullName>
    </submittedName>
</protein>
<dbReference type="AlphaFoldDB" id="A0AAP0E9B0"/>
<reference evidence="1 2" key="1">
    <citation type="submission" date="2024-01" db="EMBL/GenBank/DDBJ databases">
        <title>Genome assemblies of Stephania.</title>
        <authorList>
            <person name="Yang L."/>
        </authorList>
    </citation>
    <scope>NUCLEOTIDE SEQUENCE [LARGE SCALE GENOMIC DNA]</scope>
    <source>
        <strain evidence="1">JXDWG</strain>
        <tissue evidence="1">Leaf</tissue>
    </source>
</reference>